<dbReference type="InterPro" id="IPR051242">
    <property type="entry name" value="WD-EF-hand_domain"/>
</dbReference>
<dbReference type="PANTHER" id="PTHR44324">
    <property type="entry name" value="WD40 REPEAT DOMAIN 95"/>
    <property type="match status" value="1"/>
</dbReference>
<dbReference type="PRINTS" id="PR00320">
    <property type="entry name" value="GPROTEINBRPT"/>
</dbReference>
<dbReference type="VEuPathDB" id="VectorBase:AALB008629"/>
<dbReference type="STRING" id="7167.A0A182FQ10"/>
<dbReference type="InterPro" id="IPR011992">
    <property type="entry name" value="EF-hand-dom_pair"/>
</dbReference>
<protein>
    <submittedName>
        <fullName evidence="1">Uncharacterized protein</fullName>
    </submittedName>
</protein>
<organism evidence="1 2">
    <name type="scientific">Anopheles albimanus</name>
    <name type="common">New world malaria mosquito</name>
    <dbReference type="NCBI Taxonomy" id="7167"/>
    <lineage>
        <taxon>Eukaryota</taxon>
        <taxon>Metazoa</taxon>
        <taxon>Ecdysozoa</taxon>
        <taxon>Arthropoda</taxon>
        <taxon>Hexapoda</taxon>
        <taxon>Insecta</taxon>
        <taxon>Pterygota</taxon>
        <taxon>Neoptera</taxon>
        <taxon>Endopterygota</taxon>
        <taxon>Diptera</taxon>
        <taxon>Nematocera</taxon>
        <taxon>Culicoidea</taxon>
        <taxon>Culicidae</taxon>
        <taxon>Anophelinae</taxon>
        <taxon>Anopheles</taxon>
    </lineage>
</organism>
<dbReference type="Proteomes" id="UP000069272">
    <property type="component" value="Chromosome 2R"/>
</dbReference>
<dbReference type="InterPro" id="IPR019775">
    <property type="entry name" value="WD40_repeat_CS"/>
</dbReference>
<dbReference type="VEuPathDB" id="VectorBase:AALB20_035815"/>
<dbReference type="Gene3D" id="1.10.238.10">
    <property type="entry name" value="EF-hand"/>
    <property type="match status" value="1"/>
</dbReference>
<dbReference type="InterPro" id="IPR001680">
    <property type="entry name" value="WD40_rpt"/>
</dbReference>
<evidence type="ECO:0000313" key="1">
    <source>
        <dbReference type="EnsemblMetazoa" id="AALB008629-PA"/>
    </source>
</evidence>
<dbReference type="PANTHER" id="PTHR44324:SF6">
    <property type="entry name" value="EF-HAND CALCIUM BINDING DOMAIN 8"/>
    <property type="match status" value="1"/>
</dbReference>
<dbReference type="Gene3D" id="2.130.10.10">
    <property type="entry name" value="YVTN repeat-like/Quinoprotein amine dehydrogenase"/>
    <property type="match status" value="3"/>
</dbReference>
<reference evidence="1 2" key="1">
    <citation type="journal article" date="2017" name="G3 (Bethesda)">
        <title>The Physical Genome Mapping of Anopheles albimanus Corrected Scaffold Misassemblies and Identified Interarm Rearrangements in Genus Anopheles.</title>
        <authorList>
            <person name="Artemov G.N."/>
            <person name="Peery A.N."/>
            <person name="Jiang X."/>
            <person name="Tu Z."/>
            <person name="Stegniy V.N."/>
            <person name="Sharakhova M.V."/>
            <person name="Sharakhov I.V."/>
        </authorList>
    </citation>
    <scope>NUCLEOTIDE SEQUENCE [LARGE SCALE GENOMIC DNA]</scope>
    <source>
        <strain evidence="1 2">ALBI9_A</strain>
    </source>
</reference>
<dbReference type="InterPro" id="IPR020472">
    <property type="entry name" value="WD40_PAC1"/>
</dbReference>
<evidence type="ECO:0000313" key="2">
    <source>
        <dbReference type="Proteomes" id="UP000069272"/>
    </source>
</evidence>
<dbReference type="SMART" id="SM00320">
    <property type="entry name" value="WD40"/>
    <property type="match status" value="6"/>
</dbReference>
<dbReference type="PROSITE" id="PS50082">
    <property type="entry name" value="WD_REPEATS_2"/>
    <property type="match status" value="4"/>
</dbReference>
<dbReference type="InterPro" id="IPR036322">
    <property type="entry name" value="WD40_repeat_dom_sf"/>
</dbReference>
<dbReference type="InterPro" id="IPR015943">
    <property type="entry name" value="WD40/YVTN_repeat-like_dom_sf"/>
</dbReference>
<dbReference type="SUPFAM" id="SSF50978">
    <property type="entry name" value="WD40 repeat-like"/>
    <property type="match status" value="2"/>
</dbReference>
<reference evidence="1" key="2">
    <citation type="submission" date="2022-08" db="UniProtKB">
        <authorList>
            <consortium name="EnsemblMetazoa"/>
        </authorList>
    </citation>
    <scope>IDENTIFICATION</scope>
    <source>
        <strain evidence="1">STECLA/ALBI9_A</strain>
    </source>
</reference>
<dbReference type="PROSITE" id="PS00678">
    <property type="entry name" value="WD_REPEATS_1"/>
    <property type="match status" value="2"/>
</dbReference>
<keyword evidence="2" id="KW-1185">Reference proteome</keyword>
<dbReference type="AlphaFoldDB" id="A0A182FQ10"/>
<dbReference type="SUPFAM" id="SSF47473">
    <property type="entry name" value="EF-hand"/>
    <property type="match status" value="1"/>
</dbReference>
<dbReference type="Pfam" id="PF00400">
    <property type="entry name" value="WD40"/>
    <property type="match status" value="3"/>
</dbReference>
<accession>A0A182FQ10</accession>
<dbReference type="EnsemblMetazoa" id="AALB008629-RA">
    <property type="protein sequence ID" value="AALB008629-PA"/>
    <property type="gene ID" value="AALB008629"/>
</dbReference>
<dbReference type="PROSITE" id="PS50294">
    <property type="entry name" value="WD_REPEATS_REGION"/>
    <property type="match status" value="1"/>
</dbReference>
<proteinExistence type="predicted"/>
<sequence length="1052" mass="119654">MDLVGLKDTCEDREIHRVVSGTQIENLRTIFAANNGRLKREELRKVLASIGLQYTDEQYRTLFLQINTDHDEFCQWDELLSYLILGFQDDDPLAVQQSLDPPISEEIALKLSRQVYTIARIDFCPMVYYDGSISWLQGHWITTSREGVINFWTKEWKRSLRARSTPSRLKRSKTWLLDAIPLPDQRAFCVASLESELRFYDVVAGSFVLKTVIERLPHPISALDYWYERGQPSKLLVADCAGHVAVLELYPDRKVVISEQSFSIVTWVSWKDVMRGRYPPLVGTEFGQLLVDQVRMVRYVEKLNTFIAASEENPLTKRSGLNRSVSGGSLPTMVLQSLEDRSSRTTYHVPRGVTCFAFDPITELLVSGGPDCDLRLWDIRRPEKPSAVLSGHTASIVFLFVQDAGEKIYSLDQKRIVKVWDVRNRILLQTFTELTGVLCQNLPVCAFYNDRDRQLVVASNKLVCLSCCPEIPLDRTDGESHTRPISVLLYNSLYKLIISCGLDSVIITWDHCMNRKMSLITEAHTQMRNGLRESVEITAGCLDGKQQLLATGARDGSVKLWNISGRTCMRTFSMQEDCEVTALFWIANRILAMGWNHRVVEFFASLEQEAEYPRGLPWRKLHSDDILCAAVSSVTPEALATCSYAGELVLWMLETGQPYRRYNAANPHIRVPISFRAEETEESIEPKSDTRRKTIRMSLASRRTMVPVMMKMESRRLSRIVMPMALEQMRKLSIQVLMFLRSRPMHPAFGTLLGSLETGVIQVWSHDPNGGYRAQFNAIHMAGDRVIAMASDASNRFLFTGTALGYIKTWYIENCWIPDADKFKVNKPSLRIRFPFLIDDVIPGRAKRSARSQPIPWLLNSFQAHRSCITGLVYLDSSELLLSSSSDRTVRIWTLGGRYIGLLGSPVSWEPLRADLPPPATGYRFRIPPDLRREVSFTTAKVLRGAMDYQRQFQHSSIGLERSRKCLPAIETYGCPLQEPLVNTTILKLAPKEPVLPTIRLERTFLPSLPVYSHMTQFPLNPIAPGAVTTAMEQLVKGTRELQFARLPVQQH</sequence>
<name>A0A182FQ10_ANOAL</name>